<reference evidence="2" key="1">
    <citation type="submission" date="2018-02" db="EMBL/GenBank/DDBJ databases">
        <authorList>
            <person name="O'Hara-Hanley K."/>
            <person name="Soby S."/>
        </authorList>
    </citation>
    <scope>NUCLEOTIDE SEQUENCE [LARGE SCALE GENOMIC DNA]</scope>
    <source>
        <strain evidence="2">MWU14-2602</strain>
    </source>
</reference>
<accession>A0A2S5DKK2</accession>
<protein>
    <submittedName>
        <fullName evidence="1">Phage tail protein</fullName>
    </submittedName>
</protein>
<name>A0A2S5DKK2_9NEIS</name>
<dbReference type="Proteomes" id="UP000237082">
    <property type="component" value="Unassembled WGS sequence"/>
</dbReference>
<dbReference type="Pfam" id="PF10076">
    <property type="entry name" value="Phage_Mu_Gp48"/>
    <property type="match status" value="1"/>
</dbReference>
<dbReference type="OrthoDB" id="6592844at2"/>
<organism evidence="1 2">
    <name type="scientific">Chromobacterium alticapitis</name>
    <dbReference type="NCBI Taxonomy" id="2073169"/>
    <lineage>
        <taxon>Bacteria</taxon>
        <taxon>Pseudomonadati</taxon>
        <taxon>Pseudomonadota</taxon>
        <taxon>Betaproteobacteria</taxon>
        <taxon>Neisseriales</taxon>
        <taxon>Chromobacteriaceae</taxon>
        <taxon>Chromobacterium</taxon>
    </lineage>
</organism>
<comment type="caution">
    <text evidence="1">The sequence shown here is derived from an EMBL/GenBank/DDBJ whole genome shotgun (WGS) entry which is preliminary data.</text>
</comment>
<dbReference type="RefSeq" id="WP_103901191.1">
    <property type="nucleotide sequence ID" value="NZ_PQWB01000011.1"/>
</dbReference>
<gene>
    <name evidence="1" type="ORF">C2I19_02775</name>
</gene>
<proteinExistence type="predicted"/>
<dbReference type="InterPro" id="IPR018755">
    <property type="entry name" value="Phage_Mu_Gp48"/>
</dbReference>
<evidence type="ECO:0000313" key="2">
    <source>
        <dbReference type="Proteomes" id="UP000237082"/>
    </source>
</evidence>
<keyword evidence="2" id="KW-1185">Reference proteome</keyword>
<sequence length="192" mass="21248">MTPQPPYQELLARLLPPVSYSPDGPRLQAELASEGAALDRAQTSARQLAGAVTPWQAEGMLPDWERVCGLTPQLDATYQQRQQAVLAKLAETGGLSIPYFVRLAAGMGYKIQIAEPQPFRAGINRAGQHLCREDIPWAWWVTVFGSKSRSYQFRAGQSLAGERLTAFGDPKLEELFNDLKPAHTHVNFAYLP</sequence>
<dbReference type="EMBL" id="PQWB01000011">
    <property type="protein sequence ID" value="POZ63574.1"/>
    <property type="molecule type" value="Genomic_DNA"/>
</dbReference>
<dbReference type="AlphaFoldDB" id="A0A2S5DKK2"/>
<evidence type="ECO:0000313" key="1">
    <source>
        <dbReference type="EMBL" id="POZ63574.1"/>
    </source>
</evidence>